<accession>A0ABT5J535</accession>
<dbReference type="PANTHER" id="PTHR35861">
    <property type="match status" value="1"/>
</dbReference>
<dbReference type="PANTHER" id="PTHR35861:SF1">
    <property type="entry name" value="PHAGE TAIL SHEATH PROTEIN"/>
    <property type="match status" value="1"/>
</dbReference>
<dbReference type="RefSeq" id="WP_272775602.1">
    <property type="nucleotide sequence ID" value="NZ_JAQQLI010000003.1"/>
</dbReference>
<name>A0ABT5J535_RHOTP</name>
<dbReference type="Proteomes" id="UP001165652">
    <property type="component" value="Unassembled WGS sequence"/>
</dbReference>
<gene>
    <name evidence="1" type="ORF">PQJ73_03590</name>
</gene>
<comment type="caution">
    <text evidence="1">The sequence shown here is derived from an EMBL/GenBank/DDBJ whole genome shotgun (WGS) entry which is preliminary data.</text>
</comment>
<organism evidence="1 2">
    <name type="scientific">Rhodoplanes tepidamans</name>
    <name type="common">Rhodoplanes cryptolactis</name>
    <dbReference type="NCBI Taxonomy" id="200616"/>
    <lineage>
        <taxon>Bacteria</taxon>
        <taxon>Pseudomonadati</taxon>
        <taxon>Pseudomonadota</taxon>
        <taxon>Alphaproteobacteria</taxon>
        <taxon>Hyphomicrobiales</taxon>
        <taxon>Nitrobacteraceae</taxon>
        <taxon>Rhodoplanes</taxon>
    </lineage>
</organism>
<keyword evidence="2" id="KW-1185">Reference proteome</keyword>
<reference evidence="1" key="2">
    <citation type="submission" date="2023-02" db="EMBL/GenBank/DDBJ databases">
        <authorList>
            <person name="Rayyan A."/>
            <person name="Meyer T."/>
            <person name="Kyndt J.A."/>
        </authorList>
    </citation>
    <scope>NUCLEOTIDE SEQUENCE</scope>
    <source>
        <strain evidence="1">DSM 9987</strain>
    </source>
</reference>
<evidence type="ECO:0000313" key="1">
    <source>
        <dbReference type="EMBL" id="MDC7784756.1"/>
    </source>
</evidence>
<sequence length="424" mass="45934">MTEPTFGIVFNRDDTEPRPAVDSDLSVVGIAAPAPMAADGIGFYDPIEFNSDDVTTINAIGNGVVRDALDGINDQLAEFQRAARVVFVRTEHSTSTDPVTKLNEETADIVGDSTAGTGMHALLKAGQKLAVIPRLIMFPGYTAHQSAPDEANPVCAEATGVLNKLLGVAVIGGPATSKQAFIDWRETLQSDRLIPLASTVKIATQPSGTIERPAEGRIIGIGVRRDYEKNGKPFHSWANQPVQGIVAPNRFIDFSLTDGATEGQELLAANAGVILRGQVGMETAIASGGFVFVGTDTLSEDSLWQFYNQVRGRDFIHLLLLKTLRYYLGRFNLTGQTIQAVMNTMEFALRDLKAEGHILGYQVTFTKDKNSPEQLRTGKFTVRFAAEEPAPLRKLVIESARYRAALDAMLDELLTQLQLGQAVS</sequence>
<protein>
    <submittedName>
        <fullName evidence="1">Phage tail protein</fullName>
    </submittedName>
</protein>
<dbReference type="InterPro" id="IPR052042">
    <property type="entry name" value="Tail_sheath_structural"/>
</dbReference>
<evidence type="ECO:0000313" key="2">
    <source>
        <dbReference type="Proteomes" id="UP001165652"/>
    </source>
</evidence>
<dbReference type="EMBL" id="JAQQLI010000003">
    <property type="protein sequence ID" value="MDC7784756.1"/>
    <property type="molecule type" value="Genomic_DNA"/>
</dbReference>
<proteinExistence type="predicted"/>
<reference evidence="1" key="1">
    <citation type="journal article" date="2023" name="Microbiol Resour">
        <title>Genome Sequences of Rhodoplanes serenus and Two Thermotolerant Strains, Rhodoplanes tepidamans and 'Rhodoplanes cryptolactis,' Further Refine the Genus.</title>
        <authorList>
            <person name="Rayyan A.A."/>
            <person name="Kyndt J.A."/>
        </authorList>
    </citation>
    <scope>NUCLEOTIDE SEQUENCE</scope>
    <source>
        <strain evidence="1">DSM 9987</strain>
    </source>
</reference>